<dbReference type="PANTHER" id="PTHR46623">
    <property type="entry name" value="CARBOXYMETHYLENEBUTENOLIDASE-RELATED"/>
    <property type="match status" value="1"/>
</dbReference>
<dbReference type="InterPro" id="IPR051049">
    <property type="entry name" value="Dienelactone_hydrolase-like"/>
</dbReference>
<evidence type="ECO:0000313" key="3">
    <source>
        <dbReference type="Proteomes" id="UP001059380"/>
    </source>
</evidence>
<gene>
    <name evidence="2" type="ORF">MOP44_22230</name>
</gene>
<dbReference type="PANTHER" id="PTHR46623:SF6">
    <property type="entry name" value="ALPHA_BETA-HYDROLASES SUPERFAMILY PROTEIN"/>
    <property type="match status" value="1"/>
</dbReference>
<dbReference type="RefSeq" id="WP_260792609.1">
    <property type="nucleotide sequence ID" value="NZ_CP093313.1"/>
</dbReference>
<organism evidence="2 3">
    <name type="scientific">Occallatibacter riparius</name>
    <dbReference type="NCBI Taxonomy" id="1002689"/>
    <lineage>
        <taxon>Bacteria</taxon>
        <taxon>Pseudomonadati</taxon>
        <taxon>Acidobacteriota</taxon>
        <taxon>Terriglobia</taxon>
        <taxon>Terriglobales</taxon>
        <taxon>Acidobacteriaceae</taxon>
        <taxon>Occallatibacter</taxon>
    </lineage>
</organism>
<dbReference type="InterPro" id="IPR029058">
    <property type="entry name" value="AB_hydrolase_fold"/>
</dbReference>
<feature type="domain" description="Dienelactone hydrolase" evidence="1">
    <location>
        <begin position="81"/>
        <end position="192"/>
    </location>
</feature>
<evidence type="ECO:0000259" key="1">
    <source>
        <dbReference type="Pfam" id="PF01738"/>
    </source>
</evidence>
<dbReference type="InterPro" id="IPR002925">
    <property type="entry name" value="Dienelactn_hydro"/>
</dbReference>
<dbReference type="GO" id="GO:0016787">
    <property type="term" value="F:hydrolase activity"/>
    <property type="evidence" value="ECO:0007669"/>
    <property type="project" value="UniProtKB-KW"/>
</dbReference>
<dbReference type="KEGG" id="orp:MOP44_22230"/>
<dbReference type="SUPFAM" id="SSF53474">
    <property type="entry name" value="alpha/beta-Hydrolases"/>
    <property type="match status" value="1"/>
</dbReference>
<dbReference type="Gene3D" id="3.40.50.1820">
    <property type="entry name" value="alpha/beta hydrolase"/>
    <property type="match status" value="1"/>
</dbReference>
<accession>A0A9J7BKY9</accession>
<dbReference type="AlphaFoldDB" id="A0A9J7BKY9"/>
<proteinExistence type="predicted"/>
<keyword evidence="2" id="KW-0378">Hydrolase</keyword>
<keyword evidence="3" id="KW-1185">Reference proteome</keyword>
<dbReference type="Proteomes" id="UP001059380">
    <property type="component" value="Chromosome"/>
</dbReference>
<sequence>MSQQSATYVSDGRKVTYEIFGPSETGPMLILLHGASGPGVLLYRQQAEYFVARGYTVLLLHYFDASGSNTPSDKNYEMWQRAVANLIEETRAKPGWSERKICLLGFSLGASVALAAGSQNVPAAAVAEWYGSLPDVFFERRKGMPPLLILHGQQDRVIPIVNAEQVARLCEMEHYACESHFYPGEGHGFAGSTLTDASQRTLDFFTRNLK</sequence>
<protein>
    <submittedName>
        <fullName evidence="2">Dienelactone hydrolase family protein</fullName>
    </submittedName>
</protein>
<name>A0A9J7BKY9_9BACT</name>
<dbReference type="EMBL" id="CP093313">
    <property type="protein sequence ID" value="UWZ83275.1"/>
    <property type="molecule type" value="Genomic_DNA"/>
</dbReference>
<dbReference type="Pfam" id="PF01738">
    <property type="entry name" value="DLH"/>
    <property type="match status" value="1"/>
</dbReference>
<reference evidence="2" key="1">
    <citation type="submission" date="2021-04" db="EMBL/GenBank/DDBJ databases">
        <title>Phylogenetic analysis of Acidobacteriaceae.</title>
        <authorList>
            <person name="Qiu L."/>
            <person name="Zhang Q."/>
        </authorList>
    </citation>
    <scope>NUCLEOTIDE SEQUENCE</scope>
    <source>
        <strain evidence="2">DSM 25168</strain>
    </source>
</reference>
<evidence type="ECO:0000313" key="2">
    <source>
        <dbReference type="EMBL" id="UWZ83275.1"/>
    </source>
</evidence>